<evidence type="ECO:0000313" key="3">
    <source>
        <dbReference type="Proteomes" id="UP000824076"/>
    </source>
</evidence>
<protein>
    <submittedName>
        <fullName evidence="2">Uncharacterized protein</fullName>
    </submittedName>
</protein>
<keyword evidence="1" id="KW-1133">Transmembrane helix</keyword>
<feature type="non-terminal residue" evidence="2">
    <location>
        <position position="130"/>
    </location>
</feature>
<organism evidence="2 3">
    <name type="scientific">Candidatus Limisoma intestinavium</name>
    <dbReference type="NCBI Taxonomy" id="2840856"/>
    <lineage>
        <taxon>Bacteria</taxon>
        <taxon>Pseudomonadati</taxon>
        <taxon>Bacteroidota</taxon>
        <taxon>Bacteroidia</taxon>
        <taxon>Bacteroidales</taxon>
        <taxon>Candidatus Limisoma</taxon>
    </lineage>
</organism>
<proteinExistence type="predicted"/>
<comment type="caution">
    <text evidence="2">The sequence shown here is derived from an EMBL/GenBank/DDBJ whole genome shotgun (WGS) entry which is preliminary data.</text>
</comment>
<dbReference type="EMBL" id="DVMS01000063">
    <property type="protein sequence ID" value="HIU38486.1"/>
    <property type="molecule type" value="Genomic_DNA"/>
</dbReference>
<keyword evidence="1" id="KW-0812">Transmembrane</keyword>
<reference evidence="2" key="2">
    <citation type="journal article" date="2021" name="PeerJ">
        <title>Extensive microbial diversity within the chicken gut microbiome revealed by metagenomics and culture.</title>
        <authorList>
            <person name="Gilroy R."/>
            <person name="Ravi A."/>
            <person name="Getino M."/>
            <person name="Pursley I."/>
            <person name="Horton D.L."/>
            <person name="Alikhan N.F."/>
            <person name="Baker D."/>
            <person name="Gharbi K."/>
            <person name="Hall N."/>
            <person name="Watson M."/>
            <person name="Adriaenssens E.M."/>
            <person name="Foster-Nyarko E."/>
            <person name="Jarju S."/>
            <person name="Secka A."/>
            <person name="Antonio M."/>
            <person name="Oren A."/>
            <person name="Chaudhuri R.R."/>
            <person name="La Ragione R."/>
            <person name="Hildebrand F."/>
            <person name="Pallen M.J."/>
        </authorList>
    </citation>
    <scope>NUCLEOTIDE SEQUENCE</scope>
    <source>
        <strain evidence="2">17073</strain>
    </source>
</reference>
<feature type="transmembrane region" description="Helical" evidence="1">
    <location>
        <begin position="12"/>
        <end position="30"/>
    </location>
</feature>
<dbReference type="Proteomes" id="UP000824076">
    <property type="component" value="Unassembled WGS sequence"/>
</dbReference>
<evidence type="ECO:0000256" key="1">
    <source>
        <dbReference type="SAM" id="Phobius"/>
    </source>
</evidence>
<dbReference type="AlphaFoldDB" id="A0A9D1LH27"/>
<accession>A0A9D1LH27</accession>
<reference evidence="2" key="1">
    <citation type="submission" date="2020-10" db="EMBL/GenBank/DDBJ databases">
        <authorList>
            <person name="Gilroy R."/>
        </authorList>
    </citation>
    <scope>NUCLEOTIDE SEQUENCE</scope>
    <source>
        <strain evidence="2">17073</strain>
    </source>
</reference>
<keyword evidence="1" id="KW-0472">Membrane</keyword>
<gene>
    <name evidence="2" type="ORF">IAD18_02325</name>
</gene>
<sequence>MKLLKCNHILARFIQSFYIFAIDNLFLGIIRPKLEMDMRDIFSANAADFSVPMRNSLLFPACRAYAMPVAKSPFEVFRKASISAAKQLRLSNKGNKIHFLHTASPPCGNALAETFIYPRNRATHVNAVPA</sequence>
<name>A0A9D1LH27_9BACT</name>
<evidence type="ECO:0000313" key="2">
    <source>
        <dbReference type="EMBL" id="HIU38486.1"/>
    </source>
</evidence>